<gene>
    <name evidence="4" type="ORF">JIN82_16990</name>
</gene>
<feature type="compositionally biased region" description="Basic and acidic residues" evidence="1">
    <location>
        <begin position="1"/>
        <end position="11"/>
    </location>
</feature>
<keyword evidence="2" id="KW-1133">Transmembrane helix</keyword>
<feature type="transmembrane region" description="Helical" evidence="2">
    <location>
        <begin position="163"/>
        <end position="187"/>
    </location>
</feature>
<feature type="transmembrane region" description="Helical" evidence="2">
    <location>
        <begin position="267"/>
        <end position="287"/>
    </location>
</feature>
<keyword evidence="5" id="KW-1185">Reference proteome</keyword>
<comment type="caution">
    <text evidence="4">The sequence shown here is derived from an EMBL/GenBank/DDBJ whole genome shotgun (WGS) entry which is preliminary data.</text>
</comment>
<dbReference type="Pfam" id="PF07670">
    <property type="entry name" value="Gate"/>
    <property type="match status" value="1"/>
</dbReference>
<evidence type="ECO:0000256" key="1">
    <source>
        <dbReference type="SAM" id="MobiDB-lite"/>
    </source>
</evidence>
<evidence type="ECO:0000259" key="3">
    <source>
        <dbReference type="Pfam" id="PF07670"/>
    </source>
</evidence>
<sequence length="484" mass="53326">MLKRSDDKYRAGETIQPAPNETMESPDQPTRKFTRRHLLTFLIPSLIGIFLFMAPVPYTDGDNEGLSIPIAVLAKTMLALLGDHAVTLAVLMVSISAIFSSIYIFCKPSWLVNNRFLASLFRVTVGWYATRMLGFVFILLAYFEVGPAAIYHEDTGGLILHDLLPTLLCVFTFAGMLLPLLLNYGLLEFIGTMLTKIMRPVFRLPGRCTVDSLASWLGDGSVGVLLTSKQYEEKFYTKREAAVIATSFSAVSITFALVVLAEVRLEHMFVPFYLTVCVAGFVAAIITPRIPPLSLIKNEFIDGSTEAADREKIPAGHSLFSWSKHLALTRASKANSVRTQLKEGLQNVCDMILGVLPVIMAVGTVALVISENTPIFDYLGKPFIPLLELMRLPEAEAASRTLVVGFADMFVPAIIAGGSIESDMTRFVIAALSVTQLIYLSEVGALILGSKIPLKLWQLFIIFITRTLITLPVIILMAHLIFRN</sequence>
<feature type="compositionally biased region" description="Polar residues" evidence="1">
    <location>
        <begin position="17"/>
        <end position="28"/>
    </location>
</feature>
<feature type="region of interest" description="Disordered" evidence="1">
    <location>
        <begin position="1"/>
        <end position="29"/>
    </location>
</feature>
<keyword evidence="2" id="KW-0472">Membrane</keyword>
<dbReference type="Proteomes" id="UP000624703">
    <property type="component" value="Unassembled WGS sequence"/>
</dbReference>
<feature type="transmembrane region" description="Helical" evidence="2">
    <location>
        <begin position="241"/>
        <end position="261"/>
    </location>
</feature>
<feature type="transmembrane region" description="Helical" evidence="2">
    <location>
        <begin position="427"/>
        <end position="450"/>
    </location>
</feature>
<dbReference type="InterPro" id="IPR011642">
    <property type="entry name" value="Gate_dom"/>
</dbReference>
<dbReference type="EMBL" id="JAENIM010000047">
    <property type="protein sequence ID" value="MBK1792864.1"/>
    <property type="molecule type" value="Genomic_DNA"/>
</dbReference>
<feature type="transmembrane region" description="Helical" evidence="2">
    <location>
        <begin position="38"/>
        <end position="58"/>
    </location>
</feature>
<feature type="domain" description="Nucleoside transporter/FeoB GTPase Gate" evidence="3">
    <location>
        <begin position="166"/>
        <end position="263"/>
    </location>
</feature>
<feature type="transmembrane region" description="Helical" evidence="2">
    <location>
        <begin position="348"/>
        <end position="369"/>
    </location>
</feature>
<dbReference type="AlphaFoldDB" id="A0A8J7MF66"/>
<feature type="transmembrane region" description="Helical" evidence="2">
    <location>
        <begin position="125"/>
        <end position="143"/>
    </location>
</feature>
<reference evidence="4" key="1">
    <citation type="submission" date="2021-01" db="EMBL/GenBank/DDBJ databases">
        <title>Modified the classification status of verrucomicrobia.</title>
        <authorList>
            <person name="Feng X."/>
        </authorList>
    </citation>
    <scope>NUCLEOTIDE SEQUENCE</scope>
    <source>
        <strain evidence="4">_KCTC 22039</strain>
    </source>
</reference>
<evidence type="ECO:0000313" key="5">
    <source>
        <dbReference type="Proteomes" id="UP000624703"/>
    </source>
</evidence>
<proteinExistence type="predicted"/>
<evidence type="ECO:0000256" key="2">
    <source>
        <dbReference type="SAM" id="Phobius"/>
    </source>
</evidence>
<name>A0A8J7MF66_9BACT</name>
<accession>A0A8J7MF66</accession>
<feature type="transmembrane region" description="Helical" evidence="2">
    <location>
        <begin position="85"/>
        <end position="105"/>
    </location>
</feature>
<evidence type="ECO:0000313" key="4">
    <source>
        <dbReference type="EMBL" id="MBK1792864.1"/>
    </source>
</evidence>
<protein>
    <submittedName>
        <fullName evidence="4">YjiH family protein</fullName>
    </submittedName>
</protein>
<feature type="transmembrane region" description="Helical" evidence="2">
    <location>
        <begin position="456"/>
        <end position="482"/>
    </location>
</feature>
<feature type="transmembrane region" description="Helical" evidence="2">
    <location>
        <begin position="397"/>
        <end position="415"/>
    </location>
</feature>
<organism evidence="4 5">
    <name type="scientific">Persicirhabdus sediminis</name>
    <dbReference type="NCBI Taxonomy" id="454144"/>
    <lineage>
        <taxon>Bacteria</taxon>
        <taxon>Pseudomonadati</taxon>
        <taxon>Verrucomicrobiota</taxon>
        <taxon>Verrucomicrobiia</taxon>
        <taxon>Verrucomicrobiales</taxon>
        <taxon>Verrucomicrobiaceae</taxon>
        <taxon>Persicirhabdus</taxon>
    </lineage>
</organism>
<keyword evidence="2" id="KW-0812">Transmembrane</keyword>